<feature type="compositionally biased region" description="Polar residues" evidence="1">
    <location>
        <begin position="278"/>
        <end position="292"/>
    </location>
</feature>
<protein>
    <recommendedName>
        <fullName evidence="5">Peptidase M48 domain-containing protein</fullName>
    </recommendedName>
</protein>
<name>A0A841JM50_9BACT</name>
<dbReference type="OrthoDB" id="103288at2"/>
<organism evidence="3 4">
    <name type="scientific">Silvibacterium bohemicum</name>
    <dbReference type="NCBI Taxonomy" id="1577686"/>
    <lineage>
        <taxon>Bacteria</taxon>
        <taxon>Pseudomonadati</taxon>
        <taxon>Acidobacteriota</taxon>
        <taxon>Terriglobia</taxon>
        <taxon>Terriglobales</taxon>
        <taxon>Acidobacteriaceae</taxon>
        <taxon>Silvibacterium</taxon>
    </lineage>
</organism>
<evidence type="ECO:0000313" key="3">
    <source>
        <dbReference type="EMBL" id="MBB6142200.1"/>
    </source>
</evidence>
<feature type="compositionally biased region" description="Pro residues" evidence="1">
    <location>
        <begin position="588"/>
        <end position="598"/>
    </location>
</feature>
<dbReference type="EMBL" id="JACHEK010000001">
    <property type="protein sequence ID" value="MBB6142200.1"/>
    <property type="molecule type" value="Genomic_DNA"/>
</dbReference>
<feature type="compositionally biased region" description="Low complexity" evidence="1">
    <location>
        <begin position="558"/>
        <end position="587"/>
    </location>
</feature>
<evidence type="ECO:0000313" key="4">
    <source>
        <dbReference type="Proteomes" id="UP000538666"/>
    </source>
</evidence>
<evidence type="ECO:0000256" key="2">
    <source>
        <dbReference type="SAM" id="SignalP"/>
    </source>
</evidence>
<dbReference type="RefSeq" id="WP_050057463.1">
    <property type="nucleotide sequence ID" value="NZ_JACHEK010000001.1"/>
</dbReference>
<keyword evidence="2" id="KW-0732">Signal</keyword>
<evidence type="ECO:0008006" key="5">
    <source>
        <dbReference type="Google" id="ProtNLM"/>
    </source>
</evidence>
<gene>
    <name evidence="3" type="ORF">HNQ77_000138</name>
</gene>
<comment type="caution">
    <text evidence="3">The sequence shown here is derived from an EMBL/GenBank/DDBJ whole genome shotgun (WGS) entry which is preliminary data.</text>
</comment>
<feature type="chain" id="PRO_5032491173" description="Peptidase M48 domain-containing protein" evidence="2">
    <location>
        <begin position="23"/>
        <end position="598"/>
    </location>
</feature>
<accession>A0A841JM50</accession>
<dbReference type="Proteomes" id="UP000538666">
    <property type="component" value="Unassembled WGS sequence"/>
</dbReference>
<proteinExistence type="predicted"/>
<dbReference type="AlphaFoldDB" id="A0A841JM50"/>
<feature type="region of interest" description="Disordered" evidence="1">
    <location>
        <begin position="555"/>
        <end position="598"/>
    </location>
</feature>
<feature type="signal peptide" evidence="2">
    <location>
        <begin position="1"/>
        <end position="22"/>
    </location>
</feature>
<sequence>MHLRKFLSLGFALCLSVSAAHAKKAPKYPPPVPLTPEQAALVDKASANEKETVKQIEKSTPLVQTYIQNMRPDTALYAVPMSDEYSIARVDFGKTFDANAYQTRKTAGRGFFKGSFKFMSDLTKSFHIAYSATGFMDMMFIDPVGFDQQHYLFSYVRRDFLGSVRTMVFDVRPRPEVKGAGRFFGRIWIEDRDGHVVRFNGTYTGSKDDEVAHYYHFDSWRTNIQPNQWLPSAIYVEESQLGESKKNFGFRAQTYFWGYSLKLPSHEADSESVEVENAQDQSGQSQDVSPLQAQRQWVRQAEDNVLDRLTQAGLLAPPSDFDKVLETVTNNIVIGNKLVLPDDIRCRVMLTTPLESLAVGDTILISKGLVDVLPSEEDLAAVLSFQLAHIVLGHHIDTRYAFNDRLLFPDEATFQRITMNHSNVDNEAAAKKAVELFNNSVYKDKAGSVGLFFAQLGTRQKALTFLLTPRLGDSLVKQDGTPWLAGLTQGAPKLNMDDLTQIAALPLNSHLRIDSWDDKVFQLNVRPAPLINARDKMPFEVTPIFYRLQRYQPPAEPVPAAAPASDAPASAAPAPAPAADGTAAPPAGAAPPPPANPQ</sequence>
<keyword evidence="4" id="KW-1185">Reference proteome</keyword>
<feature type="region of interest" description="Disordered" evidence="1">
    <location>
        <begin position="270"/>
        <end position="292"/>
    </location>
</feature>
<reference evidence="3 4" key="1">
    <citation type="submission" date="2020-08" db="EMBL/GenBank/DDBJ databases">
        <title>Genomic Encyclopedia of Type Strains, Phase IV (KMG-IV): sequencing the most valuable type-strain genomes for metagenomic binning, comparative biology and taxonomic classification.</title>
        <authorList>
            <person name="Goeker M."/>
        </authorList>
    </citation>
    <scope>NUCLEOTIDE SEQUENCE [LARGE SCALE GENOMIC DNA]</scope>
    <source>
        <strain evidence="3 4">DSM 103733</strain>
    </source>
</reference>
<evidence type="ECO:0000256" key="1">
    <source>
        <dbReference type="SAM" id="MobiDB-lite"/>
    </source>
</evidence>